<dbReference type="InterPro" id="IPR013767">
    <property type="entry name" value="PAS_fold"/>
</dbReference>
<dbReference type="PROSITE" id="PS50113">
    <property type="entry name" value="PAC"/>
    <property type="match status" value="1"/>
</dbReference>
<dbReference type="SMART" id="SM00448">
    <property type="entry name" value="REC"/>
    <property type="match status" value="1"/>
</dbReference>
<keyword evidence="6" id="KW-0418">Kinase</keyword>
<feature type="domain" description="PAS" evidence="13">
    <location>
        <begin position="350"/>
        <end position="421"/>
    </location>
</feature>
<evidence type="ECO:0000256" key="4">
    <source>
        <dbReference type="ARBA" id="ARBA00022679"/>
    </source>
</evidence>
<gene>
    <name evidence="15" type="ORF">DNFV4_03690</name>
</gene>
<dbReference type="InterPro" id="IPR036890">
    <property type="entry name" value="HATPase_C_sf"/>
</dbReference>
<dbReference type="NCBIfam" id="TIGR00229">
    <property type="entry name" value="sensory_box"/>
    <property type="match status" value="1"/>
</dbReference>
<dbReference type="Gene3D" id="3.30.450.20">
    <property type="entry name" value="PAS domain"/>
    <property type="match status" value="2"/>
</dbReference>
<dbReference type="SMART" id="SM00388">
    <property type="entry name" value="HisKA"/>
    <property type="match status" value="1"/>
</dbReference>
<dbReference type="PRINTS" id="PR00344">
    <property type="entry name" value="BCTRLSENSOR"/>
</dbReference>
<dbReference type="Pfam" id="PF00512">
    <property type="entry name" value="HisKA"/>
    <property type="match status" value="1"/>
</dbReference>
<dbReference type="CDD" id="cd00130">
    <property type="entry name" value="PAS"/>
    <property type="match status" value="1"/>
</dbReference>
<dbReference type="InterPro" id="IPR003661">
    <property type="entry name" value="HisK_dim/P_dom"/>
</dbReference>
<dbReference type="GO" id="GO:0006355">
    <property type="term" value="P:regulation of DNA-templated transcription"/>
    <property type="evidence" value="ECO:0007669"/>
    <property type="project" value="InterPro"/>
</dbReference>
<dbReference type="InterPro" id="IPR035965">
    <property type="entry name" value="PAS-like_dom_sf"/>
</dbReference>
<keyword evidence="4" id="KW-0808">Transferase</keyword>
<dbReference type="InterPro" id="IPR003594">
    <property type="entry name" value="HATPase_dom"/>
</dbReference>
<dbReference type="SUPFAM" id="SSF55781">
    <property type="entry name" value="GAF domain-like"/>
    <property type="match status" value="1"/>
</dbReference>
<dbReference type="PROSITE" id="PS50112">
    <property type="entry name" value="PAS"/>
    <property type="match status" value="1"/>
</dbReference>
<protein>
    <recommendedName>
        <fullName evidence="2">histidine kinase</fullName>
        <ecNumber evidence="2">2.7.13.3</ecNumber>
    </recommendedName>
</protein>
<dbReference type="PANTHER" id="PTHR43065:SF42">
    <property type="entry name" value="TWO-COMPONENT SENSOR PPRA"/>
    <property type="match status" value="1"/>
</dbReference>
<dbReference type="PROSITE" id="PS50109">
    <property type="entry name" value="HIS_KIN"/>
    <property type="match status" value="1"/>
</dbReference>
<dbReference type="EMBL" id="OX365700">
    <property type="protein sequence ID" value="CAI4033254.1"/>
    <property type="molecule type" value="Genomic_DNA"/>
</dbReference>
<keyword evidence="7" id="KW-0067">ATP-binding</keyword>
<dbReference type="Pfam" id="PF02518">
    <property type="entry name" value="HATPase_c"/>
    <property type="match status" value="1"/>
</dbReference>
<sequence>MPLLKQSETSPPKPYRWLLFLIIALAVVALTTVTLGLRYVESRLVETAGESLALAAAEITDKLDRLLFERYGDVGITARVLSTRMGDRAYMNDYIEWMRRSYSPVYTWLGVTDAHGRVIAATDPKTVGLEYGKADWFRISRDQKRIHVGEVTAHQEIQGQEAGSLTAPIIGPKGEFLGVVTGRIGVSMLEDLLTRTLRAMEANEDFSGTLEYQFMSRSGDVFIDSGTHHAPINLREKGLPSALLSLMGKPGYVQEEHLRRHVPVVTGYAQTQGFGEFKGYGWSILLRRDRSDILTPIHGVLWKLGLASAAVGLPALGLLFWSARRLQRECVQARYESQCARAAESALLQGQQRVKAVVDTALDAVISMDADGLVTEWNTQAVRLFGWTRAEAMGRQLAETIIPPQYRELYQQGLHRFLTTGEGAFLNKRVETTACRKNGREFPVELTVSPSLIGHTHIFSVFVRDITERRRTEQRLAAQFAITQILAEAKSIQDICPRILQAICDHLGWSVGVWWMLDKPNQRLNCFDIRVSAPGIAEEFVGETWRLGFTVGNGLPGRIWAAGKPAWISDVTTDPNFPRRSSAFQAGLHGAFGFPIRVGNEIHGVIELYAVEVREPDEELLKMAADFGFRIGQLIERLRAEEALRQTEEQLRQSQKMEAVGRLAGGIAHDFNNLLTVIRGYCELIISRLQPDDPMRKEVEEVKKAGDRAAGLTHQLLAFSRRQFVSTKVLDLNEVISGMDGMLRRLIGEDLVELGTVLAPSLGKIKADPTQIEQVIMNLAVNSHDAMPDGGKLTVSTANVTIDKRHRLAPVMLEPGAYVLLTIQDTGCGMDPEIRSHIFEPFFTTKEKGKGTGLGLSTVYGIVKQTGGHIEVDSMPGEGATFRIYFPRVEEADSVAESNGGLQSEVRGKETVLVVEDEPAVRYLVQETLRMHGYSVLLARHGIEALLTGAKHLGPIHLLLTDVVMPQMSGPEVAEKLCLARPEMKVLYMSGYPDHPVFAKGGVRANATLLQKPFAPQELAQKVREVLDRPALAAKAIA</sequence>
<evidence type="ECO:0000259" key="13">
    <source>
        <dbReference type="PROSITE" id="PS50112"/>
    </source>
</evidence>
<dbReference type="SMART" id="SM00065">
    <property type="entry name" value="GAF"/>
    <property type="match status" value="1"/>
</dbReference>
<dbReference type="Pfam" id="PF00989">
    <property type="entry name" value="PAS"/>
    <property type="match status" value="1"/>
</dbReference>
<dbReference type="SUPFAM" id="SSF55874">
    <property type="entry name" value="ATPase domain of HSP90 chaperone/DNA topoisomerase II/histidine kinase"/>
    <property type="match status" value="1"/>
</dbReference>
<dbReference type="GO" id="GO:0005524">
    <property type="term" value="F:ATP binding"/>
    <property type="evidence" value="ECO:0007669"/>
    <property type="project" value="UniProtKB-KW"/>
</dbReference>
<dbReference type="PANTHER" id="PTHR43065">
    <property type="entry name" value="SENSOR HISTIDINE KINASE"/>
    <property type="match status" value="1"/>
</dbReference>
<evidence type="ECO:0000313" key="15">
    <source>
        <dbReference type="EMBL" id="CAI4033254.1"/>
    </source>
</evidence>
<dbReference type="EC" id="2.7.13.3" evidence="2"/>
<keyword evidence="3 9" id="KW-0597">Phosphoprotein</keyword>
<evidence type="ECO:0000256" key="3">
    <source>
        <dbReference type="ARBA" id="ARBA00022553"/>
    </source>
</evidence>
<dbReference type="Gene3D" id="3.30.565.10">
    <property type="entry name" value="Histidine kinase-like ATPase, C-terminal domain"/>
    <property type="match status" value="1"/>
</dbReference>
<accession>A0AA86N238</accession>
<keyword evidence="10" id="KW-0812">Transmembrane</keyword>
<dbReference type="Gene3D" id="3.40.50.2300">
    <property type="match status" value="1"/>
</dbReference>
<dbReference type="Pfam" id="PF00072">
    <property type="entry name" value="Response_reg"/>
    <property type="match status" value="1"/>
</dbReference>
<feature type="domain" description="PAC" evidence="14">
    <location>
        <begin position="428"/>
        <end position="478"/>
    </location>
</feature>
<dbReference type="InterPro" id="IPR036097">
    <property type="entry name" value="HisK_dim/P_sf"/>
</dbReference>
<dbReference type="SMART" id="SM00091">
    <property type="entry name" value="PAS"/>
    <property type="match status" value="1"/>
</dbReference>
<dbReference type="InterPro" id="IPR029016">
    <property type="entry name" value="GAF-like_dom_sf"/>
</dbReference>
<dbReference type="Pfam" id="PF13185">
    <property type="entry name" value="GAF_2"/>
    <property type="match status" value="1"/>
</dbReference>
<name>A0AA86N238_9BACT</name>
<dbReference type="PROSITE" id="PS50110">
    <property type="entry name" value="RESPONSE_REGULATORY"/>
    <property type="match status" value="1"/>
</dbReference>
<evidence type="ECO:0000256" key="8">
    <source>
        <dbReference type="ARBA" id="ARBA00023012"/>
    </source>
</evidence>
<feature type="domain" description="Response regulatory" evidence="12">
    <location>
        <begin position="911"/>
        <end position="1027"/>
    </location>
</feature>
<feature type="modified residue" description="4-aspartylphosphate" evidence="9">
    <location>
        <position position="962"/>
    </location>
</feature>
<dbReference type="InterPro" id="IPR000014">
    <property type="entry name" value="PAS"/>
</dbReference>
<dbReference type="GO" id="GO:0000155">
    <property type="term" value="F:phosphorelay sensor kinase activity"/>
    <property type="evidence" value="ECO:0007669"/>
    <property type="project" value="InterPro"/>
</dbReference>
<evidence type="ECO:0000256" key="5">
    <source>
        <dbReference type="ARBA" id="ARBA00022741"/>
    </source>
</evidence>
<dbReference type="InterPro" id="IPR001789">
    <property type="entry name" value="Sig_transdc_resp-reg_receiver"/>
</dbReference>
<evidence type="ECO:0000313" key="16">
    <source>
        <dbReference type="Proteomes" id="UP001179121"/>
    </source>
</evidence>
<reference evidence="15" key="1">
    <citation type="submission" date="2022-10" db="EMBL/GenBank/DDBJ databases">
        <authorList>
            <person name="Koch H."/>
        </authorList>
    </citation>
    <scope>NUCLEOTIDE SEQUENCE</scope>
    <source>
        <strain evidence="15">DNF</strain>
    </source>
</reference>
<evidence type="ECO:0000256" key="9">
    <source>
        <dbReference type="PROSITE-ProRule" id="PRU00169"/>
    </source>
</evidence>
<keyword evidence="10" id="KW-0472">Membrane</keyword>
<dbReference type="Gene3D" id="1.10.287.130">
    <property type="match status" value="1"/>
</dbReference>
<dbReference type="SMART" id="SM00387">
    <property type="entry name" value="HATPase_c"/>
    <property type="match status" value="1"/>
</dbReference>
<dbReference type="SUPFAM" id="SSF47384">
    <property type="entry name" value="Homodimeric domain of signal transducing histidine kinase"/>
    <property type="match status" value="1"/>
</dbReference>
<evidence type="ECO:0000256" key="6">
    <source>
        <dbReference type="ARBA" id="ARBA00022777"/>
    </source>
</evidence>
<organism evidence="15 16">
    <name type="scientific">Nitrospira tepida</name>
    <dbReference type="NCBI Taxonomy" id="2973512"/>
    <lineage>
        <taxon>Bacteria</taxon>
        <taxon>Pseudomonadati</taxon>
        <taxon>Nitrospirota</taxon>
        <taxon>Nitrospiria</taxon>
        <taxon>Nitrospirales</taxon>
        <taxon>Nitrospiraceae</taxon>
        <taxon>Nitrospira</taxon>
    </lineage>
</organism>
<dbReference type="CDD" id="cd00082">
    <property type="entry name" value="HisKA"/>
    <property type="match status" value="1"/>
</dbReference>
<feature type="transmembrane region" description="Helical" evidence="10">
    <location>
        <begin position="15"/>
        <end position="37"/>
    </location>
</feature>
<dbReference type="SUPFAM" id="SSF52172">
    <property type="entry name" value="CheY-like"/>
    <property type="match status" value="1"/>
</dbReference>
<dbReference type="InterPro" id="IPR000700">
    <property type="entry name" value="PAS-assoc_C"/>
</dbReference>
<evidence type="ECO:0000256" key="10">
    <source>
        <dbReference type="SAM" id="Phobius"/>
    </source>
</evidence>
<dbReference type="InterPro" id="IPR004358">
    <property type="entry name" value="Sig_transdc_His_kin-like_C"/>
</dbReference>
<dbReference type="AlphaFoldDB" id="A0AA86N238"/>
<feature type="domain" description="Histidine kinase" evidence="11">
    <location>
        <begin position="666"/>
        <end position="890"/>
    </location>
</feature>
<keyword evidence="10" id="KW-1133">Transmembrane helix</keyword>
<dbReference type="InterPro" id="IPR011006">
    <property type="entry name" value="CheY-like_superfamily"/>
</dbReference>
<dbReference type="Proteomes" id="UP001179121">
    <property type="component" value="Chromosome"/>
</dbReference>
<dbReference type="KEGG" id="nti:DNFV4_03690"/>
<feature type="transmembrane region" description="Helical" evidence="10">
    <location>
        <begin position="300"/>
        <end position="321"/>
    </location>
</feature>
<dbReference type="InterPro" id="IPR005467">
    <property type="entry name" value="His_kinase_dom"/>
</dbReference>
<evidence type="ECO:0000256" key="2">
    <source>
        <dbReference type="ARBA" id="ARBA00012438"/>
    </source>
</evidence>
<comment type="catalytic activity">
    <reaction evidence="1">
        <text>ATP + protein L-histidine = ADP + protein N-phospho-L-histidine.</text>
        <dbReference type="EC" id="2.7.13.3"/>
    </reaction>
</comment>
<keyword evidence="5" id="KW-0547">Nucleotide-binding</keyword>
<dbReference type="RefSeq" id="WP_289270310.1">
    <property type="nucleotide sequence ID" value="NZ_OX365700.1"/>
</dbReference>
<evidence type="ECO:0000256" key="1">
    <source>
        <dbReference type="ARBA" id="ARBA00000085"/>
    </source>
</evidence>
<evidence type="ECO:0000256" key="7">
    <source>
        <dbReference type="ARBA" id="ARBA00022840"/>
    </source>
</evidence>
<evidence type="ECO:0000259" key="14">
    <source>
        <dbReference type="PROSITE" id="PS50113"/>
    </source>
</evidence>
<evidence type="ECO:0000259" key="11">
    <source>
        <dbReference type="PROSITE" id="PS50109"/>
    </source>
</evidence>
<dbReference type="SUPFAM" id="SSF55785">
    <property type="entry name" value="PYP-like sensor domain (PAS domain)"/>
    <property type="match status" value="1"/>
</dbReference>
<dbReference type="InterPro" id="IPR003018">
    <property type="entry name" value="GAF"/>
</dbReference>
<dbReference type="CDD" id="cd18773">
    <property type="entry name" value="PDC1_HK_sensor"/>
    <property type="match status" value="1"/>
</dbReference>
<evidence type="ECO:0000259" key="12">
    <source>
        <dbReference type="PROSITE" id="PS50110"/>
    </source>
</evidence>
<keyword evidence="8" id="KW-0902">Two-component regulatory system</keyword>
<dbReference type="Gene3D" id="3.30.450.40">
    <property type="match status" value="1"/>
</dbReference>
<proteinExistence type="predicted"/>
<keyword evidence="16" id="KW-1185">Reference proteome</keyword>